<organism evidence="1 2">
    <name type="scientific">Citrobacter braakii</name>
    <dbReference type="NCBI Taxonomy" id="57706"/>
    <lineage>
        <taxon>Bacteria</taxon>
        <taxon>Pseudomonadati</taxon>
        <taxon>Pseudomonadota</taxon>
        <taxon>Gammaproteobacteria</taxon>
        <taxon>Enterobacterales</taxon>
        <taxon>Enterobacteriaceae</taxon>
        <taxon>Citrobacter</taxon>
        <taxon>Citrobacter freundii complex</taxon>
    </lineage>
</organism>
<dbReference type="EMBL" id="MTCP01000014">
    <property type="protein sequence ID" value="OLY67071.1"/>
    <property type="molecule type" value="Genomic_DNA"/>
</dbReference>
<accession>A0AA44LBK4</accession>
<dbReference type="Proteomes" id="UP000185597">
    <property type="component" value="Unassembled WGS sequence"/>
</dbReference>
<name>A0AA44LBK4_CITBR</name>
<dbReference type="RefSeq" id="WP_075848922.1">
    <property type="nucleotide sequence ID" value="NZ_CP099375.1"/>
</dbReference>
<evidence type="ECO:0000313" key="1">
    <source>
        <dbReference type="EMBL" id="OLY67071.1"/>
    </source>
</evidence>
<gene>
    <name evidence="1" type="ORF">BWD41_21740</name>
</gene>
<proteinExistence type="predicted"/>
<reference evidence="1 2" key="1">
    <citation type="submission" date="2017-01" db="EMBL/GenBank/DDBJ databases">
        <title>First report of the plasmid-mediated mcr-1 gene in Citrobacter freudii.</title>
        <authorList>
            <person name="Liu J."/>
            <person name="Yang Y."/>
            <person name="Li Y."/>
            <person name="Liu D."/>
            <person name="Tuo H."/>
            <person name="Davis M."/>
            <person name="Zhang A."/>
        </authorList>
    </citation>
    <scope>NUCLEOTIDE SEQUENCE [LARGE SCALE GENOMIC DNA]</scope>
    <source>
        <strain evidence="1 2">SCC4</strain>
    </source>
</reference>
<evidence type="ECO:0000313" key="2">
    <source>
        <dbReference type="Proteomes" id="UP000185597"/>
    </source>
</evidence>
<comment type="caution">
    <text evidence="1">The sequence shown here is derived from an EMBL/GenBank/DDBJ whole genome shotgun (WGS) entry which is preliminary data.</text>
</comment>
<protein>
    <submittedName>
        <fullName evidence="1">Uncharacterized protein</fullName>
    </submittedName>
</protein>
<sequence>MPSEKRVSVNFDDVSFLEFLEKTAAPKTKNKDGKGKSKSISRFILQVLKEKYEEEYFYSKRKHYFENERFFKNDFNEMTTAELLKASAGKEIMKKTFDAIWYQMENTEVIIKESHTADGHKDVKKKSKISNISDTHSFVYSFMNYTIDNPYSLIKYLKPKLIEILHDEFKSIVPNINETFWDSEIAQTHAYGKADINLFMVSRLDISVLGIVDNMVQLYISVSYSIKRFPSLYAEKDLLFRLLDFDNIQFKSFAAIAKGHIARNKYHRLIYLEGFTDYIRNRGYFVGFLHRPRTLDEMTNYVNDFKCKKDVSNINGQYIKIFMSQSVVSVDENSLKKHTRMELGIRLWKK</sequence>
<dbReference type="AlphaFoldDB" id="A0AA44LBK4"/>